<feature type="transmembrane region" description="Helical" evidence="1">
    <location>
        <begin position="296"/>
        <end position="319"/>
    </location>
</feature>
<accession>A0AAD3SZY4</accession>
<protein>
    <submittedName>
        <fullName evidence="3">Uncharacterized protein</fullName>
    </submittedName>
</protein>
<keyword evidence="4" id="KW-1185">Reference proteome</keyword>
<keyword evidence="1" id="KW-1133">Transmembrane helix</keyword>
<dbReference type="Proteomes" id="UP001279734">
    <property type="component" value="Unassembled WGS sequence"/>
</dbReference>
<feature type="chain" id="PRO_5042185825" evidence="2">
    <location>
        <begin position="34"/>
        <end position="535"/>
    </location>
</feature>
<feature type="transmembrane region" description="Helical" evidence="1">
    <location>
        <begin position="340"/>
        <end position="360"/>
    </location>
</feature>
<sequence>MGSCSVLKLGSVSCTCWMALCRCWSQFAGCCQGEQRVMEFGTSNQSRLKQDLAVCPALKLDLVAQQVQPQDALHYTARCSCNVDDCGINQSSTLQLYEVANLSTVSADAEDLCWYSAFGVGELGLDRSYCCWCMLKSEADAILNFVSVLVYQVFWAGKLVGLKAICPGFSCLFDSVLWSSSCQFWLCKTDDTDPGSLKLRCGFSRSELMCVELVACYWTAVVVVSGTATSLQFGPVDSPVWVLNVLAIWLSCLLMFGYCVGCSSSANRVILLFCPWSIPWVESMASCWISEWLECWVVLGYCWYCRCCAGAFPVWLYAADKMLDKLADVVWLDIRNDLESGIFLAAAGAFQLLVVLGPVFPCFVMRPLPCSGFLSSLALRMLLVDLVVCWQVCCLMCRGSFLNCWCSTGCWNAECCLLVEGWVPVGAVLDFVGADFVEIVDCRGRCDFQVDYFDALFCAFDPSDFLSLTVMVLSDGAAPLVSLPPSCPMALLLKYDDFAFFPFDVGCPLMFSGLLFCGVLNPADAILVPHVVDLR</sequence>
<feature type="signal peptide" evidence="2">
    <location>
        <begin position="1"/>
        <end position="33"/>
    </location>
</feature>
<keyword evidence="1" id="KW-0472">Membrane</keyword>
<evidence type="ECO:0000256" key="1">
    <source>
        <dbReference type="SAM" id="Phobius"/>
    </source>
</evidence>
<dbReference type="EMBL" id="BSYO01000022">
    <property type="protein sequence ID" value="GMH21123.1"/>
    <property type="molecule type" value="Genomic_DNA"/>
</dbReference>
<dbReference type="AlphaFoldDB" id="A0AAD3SZY4"/>
<keyword evidence="2" id="KW-0732">Signal</keyword>
<evidence type="ECO:0000313" key="3">
    <source>
        <dbReference type="EMBL" id="GMH21123.1"/>
    </source>
</evidence>
<feature type="transmembrane region" description="Helical" evidence="1">
    <location>
        <begin position="208"/>
        <end position="228"/>
    </location>
</feature>
<keyword evidence="1" id="KW-0812">Transmembrane</keyword>
<name>A0AAD3SZY4_NEPGR</name>
<evidence type="ECO:0000313" key="4">
    <source>
        <dbReference type="Proteomes" id="UP001279734"/>
    </source>
</evidence>
<comment type="caution">
    <text evidence="3">The sequence shown here is derived from an EMBL/GenBank/DDBJ whole genome shotgun (WGS) entry which is preliminary data.</text>
</comment>
<gene>
    <name evidence="3" type="ORF">Nepgr_022965</name>
</gene>
<evidence type="ECO:0000256" key="2">
    <source>
        <dbReference type="SAM" id="SignalP"/>
    </source>
</evidence>
<proteinExistence type="predicted"/>
<reference evidence="3" key="1">
    <citation type="submission" date="2023-05" db="EMBL/GenBank/DDBJ databases">
        <title>Nepenthes gracilis genome sequencing.</title>
        <authorList>
            <person name="Fukushima K."/>
        </authorList>
    </citation>
    <scope>NUCLEOTIDE SEQUENCE</scope>
    <source>
        <strain evidence="3">SING2019-196</strain>
    </source>
</reference>
<organism evidence="3 4">
    <name type="scientific">Nepenthes gracilis</name>
    <name type="common">Slender pitcher plant</name>
    <dbReference type="NCBI Taxonomy" id="150966"/>
    <lineage>
        <taxon>Eukaryota</taxon>
        <taxon>Viridiplantae</taxon>
        <taxon>Streptophyta</taxon>
        <taxon>Embryophyta</taxon>
        <taxon>Tracheophyta</taxon>
        <taxon>Spermatophyta</taxon>
        <taxon>Magnoliopsida</taxon>
        <taxon>eudicotyledons</taxon>
        <taxon>Gunneridae</taxon>
        <taxon>Pentapetalae</taxon>
        <taxon>Caryophyllales</taxon>
        <taxon>Nepenthaceae</taxon>
        <taxon>Nepenthes</taxon>
    </lineage>
</organism>
<feature type="transmembrane region" description="Helical" evidence="1">
    <location>
        <begin position="240"/>
        <end position="262"/>
    </location>
</feature>